<evidence type="ECO:0000313" key="2">
    <source>
        <dbReference type="EMBL" id="MBB4657584.1"/>
    </source>
</evidence>
<dbReference type="InterPro" id="IPR022742">
    <property type="entry name" value="Hydrolase_4"/>
</dbReference>
<dbReference type="EMBL" id="JACHOB010000001">
    <property type="protein sequence ID" value="MBB4657584.1"/>
    <property type="molecule type" value="Genomic_DNA"/>
</dbReference>
<evidence type="ECO:0000259" key="1">
    <source>
        <dbReference type="Pfam" id="PF12146"/>
    </source>
</evidence>
<dbReference type="Gene3D" id="3.40.50.1820">
    <property type="entry name" value="alpha/beta hydrolase"/>
    <property type="match status" value="1"/>
</dbReference>
<protein>
    <submittedName>
        <fullName evidence="2">Lysophospholipase</fullName>
        <ecNumber evidence="2">3.1.1.5</ecNumber>
    </submittedName>
</protein>
<dbReference type="InterPro" id="IPR051044">
    <property type="entry name" value="MAG_DAG_Lipase"/>
</dbReference>
<feature type="domain" description="Serine aminopeptidase S33" evidence="1">
    <location>
        <begin position="45"/>
        <end position="299"/>
    </location>
</feature>
<proteinExistence type="predicted"/>
<dbReference type="EC" id="3.1.1.5" evidence="2"/>
<sequence length="331" mass="36033">MAESAPLIRIEEAPQPDGAQAAYVEAEDGARLRVVHYPLPRGRRRRGAVLLMPGWSEFAEKYAEVAGELHERGFAVLVCDPRGQGYSQRLQDGDMRGHVTDFRVFVSDLTACFEALKAREAGPYVLMAHSMGGLIALEWLVEGQGQGLAGAALSAPFTNLFSGRLKTAATRAILRAGIAIGKGRSSVPGAREQSARFEGNVLTQDERRHRRFRKLLEAAPDAAAGPPKFDWLAAALAANERIAAPGALDRLPFKVLLVSASRDETVDASHHHALAAAYPEKIKLVSVEGARHELLMELDRYRDQFWAAFDGYVDERLPIATSVDASSAPRT</sequence>
<reference evidence="2 3" key="1">
    <citation type="submission" date="2020-08" db="EMBL/GenBank/DDBJ databases">
        <title>Genomic Encyclopedia of Type Strains, Phase IV (KMG-IV): sequencing the most valuable type-strain genomes for metagenomic binning, comparative biology and taxonomic classification.</title>
        <authorList>
            <person name="Goeker M."/>
        </authorList>
    </citation>
    <scope>NUCLEOTIDE SEQUENCE [LARGE SCALE GENOMIC DNA]</scope>
    <source>
        <strain evidence="2 3">DSM 102850</strain>
    </source>
</reference>
<dbReference type="Pfam" id="PF12146">
    <property type="entry name" value="Hydrolase_4"/>
    <property type="match status" value="1"/>
</dbReference>
<name>A0A840HZZ8_9PROT</name>
<dbReference type="PANTHER" id="PTHR11614">
    <property type="entry name" value="PHOSPHOLIPASE-RELATED"/>
    <property type="match status" value="1"/>
</dbReference>
<dbReference type="InterPro" id="IPR029058">
    <property type="entry name" value="AB_hydrolase_fold"/>
</dbReference>
<comment type="caution">
    <text evidence="2">The sequence shown here is derived from an EMBL/GenBank/DDBJ whole genome shotgun (WGS) entry which is preliminary data.</text>
</comment>
<dbReference type="AlphaFoldDB" id="A0A840HZZ8"/>
<dbReference type="Proteomes" id="UP000563524">
    <property type="component" value="Unassembled WGS sequence"/>
</dbReference>
<organism evidence="2 3">
    <name type="scientific">Parvularcula dongshanensis</name>
    <dbReference type="NCBI Taxonomy" id="1173995"/>
    <lineage>
        <taxon>Bacteria</taxon>
        <taxon>Pseudomonadati</taxon>
        <taxon>Pseudomonadota</taxon>
        <taxon>Alphaproteobacteria</taxon>
        <taxon>Parvularculales</taxon>
        <taxon>Parvularculaceae</taxon>
        <taxon>Parvularcula</taxon>
    </lineage>
</organism>
<keyword evidence="2" id="KW-0378">Hydrolase</keyword>
<gene>
    <name evidence="2" type="ORF">GGQ59_000084</name>
</gene>
<keyword evidence="3" id="KW-1185">Reference proteome</keyword>
<dbReference type="RefSeq" id="WP_183814799.1">
    <property type="nucleotide sequence ID" value="NZ_JACHOB010000001.1"/>
</dbReference>
<evidence type="ECO:0000313" key="3">
    <source>
        <dbReference type="Proteomes" id="UP000563524"/>
    </source>
</evidence>
<dbReference type="SUPFAM" id="SSF53474">
    <property type="entry name" value="alpha/beta-Hydrolases"/>
    <property type="match status" value="1"/>
</dbReference>
<accession>A0A840HZZ8</accession>
<dbReference type="GO" id="GO:0004622">
    <property type="term" value="F:phosphatidylcholine lysophospholipase activity"/>
    <property type="evidence" value="ECO:0007669"/>
    <property type="project" value="UniProtKB-EC"/>
</dbReference>